<dbReference type="CDD" id="cd11304">
    <property type="entry name" value="Cadherin_repeat"/>
    <property type="match status" value="4"/>
</dbReference>
<sequence>MKLINPKTRNKISLCSLLRWGTLSAVSLGVMAFPQEAAATPLPDSLKLTVTVNGVQKTLNLHRRSIRGANFAVRVWDQTSGYSTLPTVPEVRTYRGTVEEDPNTLVCASINNSDVISAQFFDLSKGKGRSAWINEQVSAQLIAPVAADPMPSQSVAPPRNANSSVSLAGPKVPTGVSGTGISYGDLVEVEQAIDVTNHSYNNLLGNVDDILAKYELDMLVYDMMMTRDCLTRVVLPHIVIRSEQFYASSTTPGLSEMNTEWKSEPLLSTNWDMVWATEGYYAWGNQVGKDENSMAAGALYHETGHNWGVYHLPYAYDTMGGNRPLHEAYSVDVMLAKRAESIDEGDLTIAAGYSDPLHPHTHTDVARVVQNTPTDIDVLANDWDSNGDTLTIFSHTTTTANGGSVTLNPNGTLRYTPATNFVGKDMIVYTVQDDSTMQLKAREIVHIEVVNNGLMLHYAFDETSGTAVSDSSGVGLAGDLNGADFATHAVDSPLGKGIRVWGWENDNNEENADWSGVVVGNGSVLPVASIDDRGATPFDSTHNNHSGFYDVMDGDFTASTFFRVDDYNFDNGYTLSGAPWIFTKWWHAEQKCGWGLQATGNALVMYYRPFKGTESIRTVSGSYNFEAGKWYHTSVVFDRALNEIRLYVNGTEVAKQTSAFPADAPYLFTGRMPMRLGTFGAEKVCLDDFRLYSKALSVSEIGALVDAAGPTKFLSDATGQIQHYKPMVFDHNVAGDVWDGDGTGITYSKLSGDTWINVSSDGRLSGEAPGEGVYSVTVRVSNNEGDTDERQYQVTIVSKGVYYERFATSSATMSGLTDHASFPHMPTVGQVIDHAEIPANVANNYGSRMQAYLVPDTTGDYTFWVSGDDVGELWLSTSESPEDAVQIANLPSWTSAYAWDANPAQKSATITLEAGKKYYLMALHVEGGGGDHFAVAWEGPGFTRQLIPNNNLEIYYSDVVAKWAFDEGNGTTAGDGVPYGIDGALNPAVTWTSGKRGSAVSVANGAITLGRNDYSGEWTWSGWVKRTGAATSSALMASSSYQMRLEQYYNTHRVGYTRFGHADWSTGYTSPQGTWVYLSAVMDDGVFKVYENGVFQSSVAVTGGSLPMNAIGAGPVELDDVVIYNRAMTESELLPFSLKGGTYAVDENASVGASVASVAGKNIWGVALNYSITAGNTGGAFSINSSTGEITVAGALSGGSQYVLSVAVNDGSGLSSSATVTVNINEVNSAPSLSDDSASIAENSTAGASVITLSATDPDAGDVLSYAITAGNTNGAFAINSSTGEITVAGSLNYEVLNSYTLTVEVTDAGSLSDSANITVNVTDVDESAVTGVQAWEEAVHQGASFIHKRTAPLAGNATDTVDMSSISGDATYEFIVEAEDFGQSVVHLLDGNGWSLRFEQWSNSGKLGVTRYGVADYQLTAESGQSVASPYGAVHHIVYVVDSVNTQTRVYVDGVFVGTVSQIPALNAVSITLGATNLRSDASTGIHAFAAYNSALSAAEVSTHSAAWLGVAPASNNPPVATDSTFMIAEDATLGTSVGSVSATDPDTGDILSYAITAGNSGGEFAINSATGEITTAAALDYEAATQFVLTVEVSDGSLVDTATITVNVSNVNEAPVASDASGIVAEDASVGTSITTVTSTDPDAGDSVSYAITAGNTGGVFAINATTGEIITAAALDYETTSSYSLTVTATDGGGLSDTAVVTVTVTDVNEVATIATSNAETMIDGQVISGSMVDTQTSNNIYEVLQEAKSSGKPSTRVSSLEHTWSFDIGAGGILVELNVEAHHSANNEGDDFVFSYSTDGLNFTDLITVTKTADDNTAQIAPLPAGVTGTVYIRVRDTDRTVGNGGQDTINIDHLFMSIIE</sequence>
<evidence type="ECO:0000259" key="7">
    <source>
        <dbReference type="PROSITE" id="PS50268"/>
    </source>
</evidence>
<evidence type="ECO:0008006" key="11">
    <source>
        <dbReference type="Google" id="ProtNLM"/>
    </source>
</evidence>
<evidence type="ECO:0000256" key="6">
    <source>
        <dbReference type="SAM" id="SignalP"/>
    </source>
</evidence>
<evidence type="ECO:0000256" key="5">
    <source>
        <dbReference type="SAM" id="MobiDB-lite"/>
    </source>
</evidence>
<dbReference type="Gene3D" id="2.60.40.60">
    <property type="entry name" value="Cadherins"/>
    <property type="match status" value="4"/>
</dbReference>
<feature type="signal peptide" evidence="6">
    <location>
        <begin position="1"/>
        <end position="32"/>
    </location>
</feature>
<keyword evidence="10" id="KW-1185">Reference proteome</keyword>
<evidence type="ECO:0000256" key="2">
    <source>
        <dbReference type="ARBA" id="ARBA00022729"/>
    </source>
</evidence>
<evidence type="ECO:0000256" key="1">
    <source>
        <dbReference type="ARBA" id="ARBA00022692"/>
    </source>
</evidence>
<dbReference type="PROSITE" id="PS51820">
    <property type="entry name" value="PA14"/>
    <property type="match status" value="1"/>
</dbReference>
<dbReference type="SUPFAM" id="SSF49899">
    <property type="entry name" value="Concanavalin A-like lectins/glucanases"/>
    <property type="match status" value="3"/>
</dbReference>
<evidence type="ECO:0000259" key="8">
    <source>
        <dbReference type="PROSITE" id="PS51820"/>
    </source>
</evidence>
<keyword evidence="3" id="KW-0472">Membrane</keyword>
<dbReference type="PROSITE" id="PS50268">
    <property type="entry name" value="CADHERIN_2"/>
    <property type="match status" value="4"/>
</dbReference>
<dbReference type="PANTHER" id="PTHR24026">
    <property type="entry name" value="FAT ATYPICAL CADHERIN-RELATED"/>
    <property type="match status" value="1"/>
</dbReference>
<keyword evidence="4" id="KW-1015">Disulfide bond</keyword>
<reference evidence="9 10" key="1">
    <citation type="submission" date="2024-02" db="EMBL/GenBank/DDBJ databases">
        <title>Rubritalea halochordaticola NBRC 107102.</title>
        <authorList>
            <person name="Ichikawa N."/>
            <person name="Katano-Makiyama Y."/>
            <person name="Hidaka K."/>
        </authorList>
    </citation>
    <scope>NUCLEOTIDE SEQUENCE [LARGE SCALE GENOMIC DNA]</scope>
    <source>
        <strain evidence="9 10">NBRC 107102</strain>
    </source>
</reference>
<gene>
    <name evidence="9" type="ORF">Rhal01_00654</name>
</gene>
<feature type="domain" description="PA14" evidence="8">
    <location>
        <begin position="796"/>
        <end position="951"/>
    </location>
</feature>
<dbReference type="SMART" id="SM00112">
    <property type="entry name" value="CA"/>
    <property type="match status" value="4"/>
</dbReference>
<dbReference type="Gene3D" id="2.60.120.1560">
    <property type="match status" value="1"/>
</dbReference>
<dbReference type="InterPro" id="IPR011658">
    <property type="entry name" value="PA14_dom"/>
</dbReference>
<feature type="chain" id="PRO_5045668584" description="Staphylococcus aureus surface protein A" evidence="6">
    <location>
        <begin position="33"/>
        <end position="1865"/>
    </location>
</feature>
<feature type="region of interest" description="Disordered" evidence="5">
    <location>
        <begin position="150"/>
        <end position="169"/>
    </location>
</feature>
<keyword evidence="3" id="KW-1133">Transmembrane helix</keyword>
<dbReference type="SUPFAM" id="SSF56988">
    <property type="entry name" value="Anthrax protective antigen"/>
    <property type="match status" value="1"/>
</dbReference>
<dbReference type="Pfam" id="PF13385">
    <property type="entry name" value="Laminin_G_3"/>
    <property type="match status" value="3"/>
</dbReference>
<dbReference type="Pfam" id="PF07691">
    <property type="entry name" value="PA14"/>
    <property type="match status" value="1"/>
</dbReference>
<organism evidence="9 10">
    <name type="scientific">Rubritalea halochordaticola</name>
    <dbReference type="NCBI Taxonomy" id="714537"/>
    <lineage>
        <taxon>Bacteria</taxon>
        <taxon>Pseudomonadati</taxon>
        <taxon>Verrucomicrobiota</taxon>
        <taxon>Verrucomicrobiia</taxon>
        <taxon>Verrucomicrobiales</taxon>
        <taxon>Rubritaleaceae</taxon>
        <taxon>Rubritalea</taxon>
    </lineage>
</organism>
<dbReference type="InterPro" id="IPR013320">
    <property type="entry name" value="ConA-like_dom_sf"/>
</dbReference>
<dbReference type="InterPro" id="IPR015919">
    <property type="entry name" value="Cadherin-like_sf"/>
</dbReference>
<dbReference type="SUPFAM" id="SSF49313">
    <property type="entry name" value="Cadherin-like"/>
    <property type="match status" value="4"/>
</dbReference>
<feature type="domain" description="Cadherin" evidence="7">
    <location>
        <begin position="1145"/>
        <end position="1233"/>
    </location>
</feature>
<dbReference type="Proteomes" id="UP001424741">
    <property type="component" value="Unassembled WGS sequence"/>
</dbReference>
<dbReference type="SMART" id="SM00560">
    <property type="entry name" value="LamGL"/>
    <property type="match status" value="1"/>
</dbReference>
<dbReference type="InterPro" id="IPR006644">
    <property type="entry name" value="Cadg"/>
</dbReference>
<dbReference type="PRINTS" id="PR00205">
    <property type="entry name" value="CADHERIN"/>
</dbReference>
<feature type="domain" description="Cadherin" evidence="7">
    <location>
        <begin position="1626"/>
        <end position="1718"/>
    </location>
</feature>
<feature type="domain" description="Cadherin" evidence="7">
    <location>
        <begin position="1521"/>
        <end position="1619"/>
    </location>
</feature>
<feature type="domain" description="Cadherin" evidence="7">
    <location>
        <begin position="1232"/>
        <end position="1355"/>
    </location>
</feature>
<evidence type="ECO:0000256" key="3">
    <source>
        <dbReference type="ARBA" id="ARBA00022989"/>
    </source>
</evidence>
<dbReference type="PANTHER" id="PTHR24026:SF126">
    <property type="entry name" value="PROTOCADHERIN FAT 4"/>
    <property type="match status" value="1"/>
</dbReference>
<dbReference type="Pfam" id="PF17963">
    <property type="entry name" value="Big_9"/>
    <property type="match status" value="1"/>
</dbReference>
<comment type="caution">
    <text evidence="9">The sequence shown here is derived from an EMBL/GenBank/DDBJ whole genome shotgun (WGS) entry which is preliminary data.</text>
</comment>
<dbReference type="Gene3D" id="2.60.40.2810">
    <property type="match status" value="1"/>
</dbReference>
<evidence type="ECO:0000313" key="9">
    <source>
        <dbReference type="EMBL" id="GAA5494493.1"/>
    </source>
</evidence>
<keyword evidence="2 6" id="KW-0732">Signal</keyword>
<dbReference type="Pfam" id="PF00028">
    <property type="entry name" value="Cadherin"/>
    <property type="match status" value="4"/>
</dbReference>
<dbReference type="NCBIfam" id="NF012211">
    <property type="entry name" value="tand_rpt_95"/>
    <property type="match status" value="1"/>
</dbReference>
<protein>
    <recommendedName>
        <fullName evidence="11">Staphylococcus aureus surface protein A</fullName>
    </recommendedName>
</protein>
<proteinExistence type="predicted"/>
<dbReference type="SMART" id="SM00758">
    <property type="entry name" value="PA14"/>
    <property type="match status" value="1"/>
</dbReference>
<accession>A0ABP9UVK6</accession>
<dbReference type="Gene3D" id="2.60.120.200">
    <property type="match status" value="3"/>
</dbReference>
<evidence type="ECO:0000256" key="4">
    <source>
        <dbReference type="ARBA" id="ARBA00023157"/>
    </source>
</evidence>
<feature type="compositionally biased region" description="Polar residues" evidence="5">
    <location>
        <begin position="151"/>
        <end position="166"/>
    </location>
</feature>
<name>A0ABP9UVK6_9BACT</name>
<keyword evidence="1" id="KW-0812">Transmembrane</keyword>
<dbReference type="EMBL" id="BAABRL010000002">
    <property type="protein sequence ID" value="GAA5494493.1"/>
    <property type="molecule type" value="Genomic_DNA"/>
</dbReference>
<dbReference type="InterPro" id="IPR006558">
    <property type="entry name" value="LamG-like"/>
</dbReference>
<dbReference type="InterPro" id="IPR002126">
    <property type="entry name" value="Cadherin-like_dom"/>
</dbReference>
<dbReference type="InterPro" id="IPR037524">
    <property type="entry name" value="PA14/GLEYA"/>
</dbReference>
<evidence type="ECO:0000313" key="10">
    <source>
        <dbReference type="Proteomes" id="UP001424741"/>
    </source>
</evidence>
<dbReference type="SMART" id="SM00736">
    <property type="entry name" value="CADG"/>
    <property type="match status" value="2"/>
</dbReference>